<feature type="transmembrane region" description="Helical" evidence="2">
    <location>
        <begin position="88"/>
        <end position="109"/>
    </location>
</feature>
<comment type="caution">
    <text evidence="3">The sequence shown here is derived from an EMBL/GenBank/DDBJ whole genome shotgun (WGS) entry which is preliminary data.</text>
</comment>
<keyword evidence="4" id="KW-1185">Reference proteome</keyword>
<evidence type="ECO:0000313" key="3">
    <source>
        <dbReference type="EMBL" id="KUL40252.1"/>
    </source>
</evidence>
<protein>
    <submittedName>
        <fullName evidence="3">Uncharacterized protein</fullName>
    </submittedName>
</protein>
<feature type="transmembrane region" description="Helical" evidence="2">
    <location>
        <begin position="62"/>
        <end position="82"/>
    </location>
</feature>
<dbReference type="EMBL" id="LLZG01000081">
    <property type="protein sequence ID" value="KUL40252.1"/>
    <property type="molecule type" value="Genomic_DNA"/>
</dbReference>
<sequence>MTTHGGNAANRPDGTGGAGAQPLSSGSGVTADELRSQFQAQGGRGPGLVEERRREARQARGVYAAVAGLVAVVCLVLIGVRLGQGDALGVWIATYAMGAALGGWGFVLARIGHTRWAMMVTCIGGALAGLGDSPAFH</sequence>
<keyword evidence="2" id="KW-1133">Transmembrane helix</keyword>
<name>A0A0X3V7N0_9ACTN</name>
<keyword evidence="2" id="KW-0472">Membrane</keyword>
<gene>
    <name evidence="3" type="ORF">ADL12_13415</name>
</gene>
<dbReference type="AlphaFoldDB" id="A0A0X3V7N0"/>
<accession>A0A0X3V7N0</accession>
<evidence type="ECO:0000256" key="1">
    <source>
        <dbReference type="SAM" id="MobiDB-lite"/>
    </source>
</evidence>
<proteinExistence type="predicted"/>
<evidence type="ECO:0000256" key="2">
    <source>
        <dbReference type="SAM" id="Phobius"/>
    </source>
</evidence>
<organism evidence="3 4">
    <name type="scientific">Streptomyces regalis</name>
    <dbReference type="NCBI Taxonomy" id="68262"/>
    <lineage>
        <taxon>Bacteria</taxon>
        <taxon>Bacillati</taxon>
        <taxon>Actinomycetota</taxon>
        <taxon>Actinomycetes</taxon>
        <taxon>Kitasatosporales</taxon>
        <taxon>Streptomycetaceae</taxon>
        <taxon>Streptomyces</taxon>
    </lineage>
</organism>
<dbReference type="Proteomes" id="UP000053923">
    <property type="component" value="Unassembled WGS sequence"/>
</dbReference>
<keyword evidence="2" id="KW-0812">Transmembrane</keyword>
<feature type="region of interest" description="Disordered" evidence="1">
    <location>
        <begin position="1"/>
        <end position="29"/>
    </location>
</feature>
<evidence type="ECO:0000313" key="4">
    <source>
        <dbReference type="Proteomes" id="UP000053923"/>
    </source>
</evidence>
<reference evidence="4" key="1">
    <citation type="submission" date="2015-10" db="EMBL/GenBank/DDBJ databases">
        <authorList>
            <person name="Ju K.-S."/>
            <person name="Doroghazi J.R."/>
            <person name="Metcalf W.W."/>
        </authorList>
    </citation>
    <scope>NUCLEOTIDE SEQUENCE [LARGE SCALE GENOMIC DNA]</scope>
    <source>
        <strain evidence="4">NRRL 3151</strain>
    </source>
</reference>